<feature type="region of interest" description="Disordered" evidence="7">
    <location>
        <begin position="372"/>
        <end position="422"/>
    </location>
</feature>
<gene>
    <name evidence="12" type="ORF">G3574_06740</name>
</gene>
<dbReference type="InterPro" id="IPR058625">
    <property type="entry name" value="MdtA-like_BSH"/>
</dbReference>
<keyword evidence="6" id="KW-0472">Membrane</keyword>
<evidence type="ECO:0000256" key="2">
    <source>
        <dbReference type="ARBA" id="ARBA00009477"/>
    </source>
</evidence>
<feature type="domain" description="Multidrug resistance protein MdtA-like C-terminal permuted SH3" evidence="11">
    <location>
        <begin position="308"/>
        <end position="367"/>
    </location>
</feature>
<dbReference type="EMBL" id="JAAIVB010000014">
    <property type="protein sequence ID" value="NEX60769.1"/>
    <property type="molecule type" value="Genomic_DNA"/>
</dbReference>
<dbReference type="GO" id="GO:0015562">
    <property type="term" value="F:efflux transmembrane transporter activity"/>
    <property type="evidence" value="ECO:0007669"/>
    <property type="project" value="TreeGrafter"/>
</dbReference>
<dbReference type="NCBIfam" id="TIGR01730">
    <property type="entry name" value="RND_mfp"/>
    <property type="match status" value="1"/>
</dbReference>
<dbReference type="Gene3D" id="2.40.50.100">
    <property type="match status" value="1"/>
</dbReference>
<dbReference type="Gene3D" id="2.40.420.20">
    <property type="match status" value="1"/>
</dbReference>
<keyword evidence="5" id="KW-0997">Cell inner membrane</keyword>
<dbReference type="Pfam" id="PF25917">
    <property type="entry name" value="BSH_RND"/>
    <property type="match status" value="1"/>
</dbReference>
<evidence type="ECO:0000259" key="8">
    <source>
        <dbReference type="Pfam" id="PF25876"/>
    </source>
</evidence>
<evidence type="ECO:0000256" key="7">
    <source>
        <dbReference type="SAM" id="MobiDB-lite"/>
    </source>
</evidence>
<feature type="domain" description="Multidrug resistance protein MdtA-like alpha-helical hairpin" evidence="8">
    <location>
        <begin position="117"/>
        <end position="185"/>
    </location>
</feature>
<dbReference type="SUPFAM" id="SSF111369">
    <property type="entry name" value="HlyD-like secretion proteins"/>
    <property type="match status" value="1"/>
</dbReference>
<dbReference type="InterPro" id="IPR006143">
    <property type="entry name" value="RND_pump_MFP"/>
</dbReference>
<keyword evidence="4" id="KW-1003">Cell membrane</keyword>
<evidence type="ECO:0000313" key="13">
    <source>
        <dbReference type="Proteomes" id="UP000482155"/>
    </source>
</evidence>
<evidence type="ECO:0000259" key="11">
    <source>
        <dbReference type="Pfam" id="PF25967"/>
    </source>
</evidence>
<feature type="domain" description="Multidrug resistance protein MdtA-like barrel-sandwich hybrid" evidence="9">
    <location>
        <begin position="76"/>
        <end position="218"/>
    </location>
</feature>
<dbReference type="Gene3D" id="2.40.30.170">
    <property type="match status" value="1"/>
</dbReference>
<evidence type="ECO:0000259" key="10">
    <source>
        <dbReference type="Pfam" id="PF25944"/>
    </source>
</evidence>
<keyword evidence="3" id="KW-0813">Transport</keyword>
<comment type="similarity">
    <text evidence="2">Belongs to the membrane fusion protein (MFP) (TC 8.A.1) family.</text>
</comment>
<evidence type="ECO:0000256" key="4">
    <source>
        <dbReference type="ARBA" id="ARBA00022475"/>
    </source>
</evidence>
<dbReference type="Pfam" id="PF25944">
    <property type="entry name" value="Beta-barrel_RND"/>
    <property type="match status" value="1"/>
</dbReference>
<dbReference type="AlphaFoldDB" id="A0A6B3ST21"/>
<evidence type="ECO:0000259" key="9">
    <source>
        <dbReference type="Pfam" id="PF25917"/>
    </source>
</evidence>
<protein>
    <submittedName>
        <fullName evidence="12">Efflux RND transporter periplasmic adaptor subunit</fullName>
    </submittedName>
</protein>
<organism evidence="12 13">
    <name type="scientific">Noviherbaspirillum galbum</name>
    <dbReference type="NCBI Taxonomy" id="2709383"/>
    <lineage>
        <taxon>Bacteria</taxon>
        <taxon>Pseudomonadati</taxon>
        <taxon>Pseudomonadota</taxon>
        <taxon>Betaproteobacteria</taxon>
        <taxon>Burkholderiales</taxon>
        <taxon>Oxalobacteraceae</taxon>
        <taxon>Noviherbaspirillum</taxon>
    </lineage>
</organism>
<dbReference type="Gene3D" id="1.10.287.470">
    <property type="entry name" value="Helix hairpin bin"/>
    <property type="match status" value="1"/>
</dbReference>
<proteinExistence type="inferred from homology"/>
<dbReference type="InterPro" id="IPR058624">
    <property type="entry name" value="MdtA-like_HH"/>
</dbReference>
<sequence length="422" mass="43759">MNKRLALILIVVLAGGLTSWLAFKPGAQNAANAANAPSAQAQGQGQAPASTVSTVAARRMDMPVRVDANGYVSSLNSVDVRPQVTNVVSKVHVKEGQFVKAGDVLFTLDDRADRVNLQKAEAQLVKDQATLADQERQLARSRDLLGKGFIAQGAVDTVQAQVEAQRATIAADRAAVEAAKVALSYDTIRAQSSGRLGAISVFPGSLVQPAATAPALVTISQLDPIAVTFSLPESELSGLLAAQKAGDIKVVATPKNGEPLQGKVGFVDNTVDAQNGTIRVKANFPNADQKLWPGQYVAVALTVREIKDAIVIPQAAIITGIDNRTVYTVTPDKTAQPRKIELVYSFGDQAAVKGVQAGDLVVVDGKQNLRPGAKVREAEAAPNRGKAGGNGGNGGSGGKGRDPANKDAAAQNGKAAEQKSAS</sequence>
<keyword evidence="13" id="KW-1185">Reference proteome</keyword>
<dbReference type="GO" id="GO:1990281">
    <property type="term" value="C:efflux pump complex"/>
    <property type="evidence" value="ECO:0007669"/>
    <property type="project" value="TreeGrafter"/>
</dbReference>
<evidence type="ECO:0000256" key="6">
    <source>
        <dbReference type="ARBA" id="ARBA00023136"/>
    </source>
</evidence>
<comment type="caution">
    <text evidence="12">The sequence shown here is derived from an EMBL/GenBank/DDBJ whole genome shotgun (WGS) entry which is preliminary data.</text>
</comment>
<evidence type="ECO:0000313" key="12">
    <source>
        <dbReference type="EMBL" id="NEX60769.1"/>
    </source>
</evidence>
<dbReference type="PANTHER" id="PTHR30469">
    <property type="entry name" value="MULTIDRUG RESISTANCE PROTEIN MDTA"/>
    <property type="match status" value="1"/>
</dbReference>
<feature type="compositionally biased region" description="Gly residues" evidence="7">
    <location>
        <begin position="386"/>
        <end position="398"/>
    </location>
</feature>
<dbReference type="Proteomes" id="UP000482155">
    <property type="component" value="Unassembled WGS sequence"/>
</dbReference>
<dbReference type="PANTHER" id="PTHR30469:SF36">
    <property type="entry name" value="BLL3903 PROTEIN"/>
    <property type="match status" value="1"/>
</dbReference>
<name>A0A6B3ST21_9BURK</name>
<comment type="subcellular location">
    <subcellularLocation>
        <location evidence="1">Cell membrane</location>
    </subcellularLocation>
</comment>
<accession>A0A6B3ST21</accession>
<evidence type="ECO:0000256" key="1">
    <source>
        <dbReference type="ARBA" id="ARBA00004236"/>
    </source>
</evidence>
<dbReference type="InterPro" id="IPR058627">
    <property type="entry name" value="MdtA-like_C"/>
</dbReference>
<reference evidence="12 13" key="1">
    <citation type="submission" date="2020-02" db="EMBL/GenBank/DDBJ databases">
        <authorList>
            <person name="Kim M.K."/>
        </authorList>
    </citation>
    <scope>NUCLEOTIDE SEQUENCE [LARGE SCALE GENOMIC DNA]</scope>
    <source>
        <strain evidence="12 13">17J57-3</strain>
    </source>
</reference>
<dbReference type="Pfam" id="PF25967">
    <property type="entry name" value="RND-MFP_C"/>
    <property type="match status" value="1"/>
</dbReference>
<feature type="domain" description="Multidrug resistance protein MdtA-like beta-barrel" evidence="10">
    <location>
        <begin position="224"/>
        <end position="303"/>
    </location>
</feature>
<evidence type="ECO:0000256" key="5">
    <source>
        <dbReference type="ARBA" id="ARBA00022519"/>
    </source>
</evidence>
<dbReference type="Pfam" id="PF25876">
    <property type="entry name" value="HH_MFP_RND"/>
    <property type="match status" value="1"/>
</dbReference>
<dbReference type="InterPro" id="IPR058626">
    <property type="entry name" value="MdtA-like_b-barrel"/>
</dbReference>
<dbReference type="RefSeq" id="WP_163961324.1">
    <property type="nucleotide sequence ID" value="NZ_JAAIVB010000014.1"/>
</dbReference>
<evidence type="ECO:0000256" key="3">
    <source>
        <dbReference type="ARBA" id="ARBA00022448"/>
    </source>
</evidence>